<evidence type="ECO:0000259" key="8">
    <source>
        <dbReference type="Pfam" id="PF01471"/>
    </source>
</evidence>
<feature type="active site" description="Charge relay system" evidence="5">
    <location>
        <position position="282"/>
    </location>
</feature>
<evidence type="ECO:0000256" key="4">
    <source>
        <dbReference type="ARBA" id="ARBA00022825"/>
    </source>
</evidence>
<dbReference type="InterPro" id="IPR015500">
    <property type="entry name" value="Peptidase_S8_subtilisin-rel"/>
</dbReference>
<dbReference type="Gene3D" id="3.40.50.200">
    <property type="entry name" value="Peptidase S8/S53 domain"/>
    <property type="match status" value="1"/>
</dbReference>
<dbReference type="Gene3D" id="2.60.120.380">
    <property type="match status" value="1"/>
</dbReference>
<keyword evidence="3 5" id="KW-0378">Hydrolase</keyword>
<dbReference type="PROSITE" id="PS51892">
    <property type="entry name" value="SUBTILASE"/>
    <property type="match status" value="1"/>
</dbReference>
<dbReference type="InterPro" id="IPR036365">
    <property type="entry name" value="PGBD-like_sf"/>
</dbReference>
<protein>
    <submittedName>
        <fullName evidence="9">Putative peptidoglycan binding protein</fullName>
    </submittedName>
</protein>
<name>A0A495XN34_9PSEU</name>
<feature type="active site" description="Charge relay system" evidence="5">
    <location>
        <position position="326"/>
    </location>
</feature>
<dbReference type="SUPFAM" id="SSF52743">
    <property type="entry name" value="Subtilisin-like"/>
    <property type="match status" value="1"/>
</dbReference>
<dbReference type="PANTHER" id="PTHR43806:SF11">
    <property type="entry name" value="CEREVISIN-RELATED"/>
    <property type="match status" value="1"/>
</dbReference>
<keyword evidence="2 5" id="KW-0645">Protease</keyword>
<dbReference type="Pfam" id="PF01471">
    <property type="entry name" value="PG_binding_1"/>
    <property type="match status" value="1"/>
</dbReference>
<evidence type="ECO:0000313" key="9">
    <source>
        <dbReference type="EMBL" id="RKT74615.1"/>
    </source>
</evidence>
<evidence type="ECO:0000313" key="10">
    <source>
        <dbReference type="Proteomes" id="UP000272729"/>
    </source>
</evidence>
<dbReference type="InterPro" id="IPR036366">
    <property type="entry name" value="PGBDSf"/>
</dbReference>
<dbReference type="PANTHER" id="PTHR43806">
    <property type="entry name" value="PEPTIDASE S8"/>
    <property type="match status" value="1"/>
</dbReference>
<feature type="region of interest" description="Disordered" evidence="6">
    <location>
        <begin position="97"/>
        <end position="122"/>
    </location>
</feature>
<reference evidence="9 10" key="1">
    <citation type="submission" date="2018-10" db="EMBL/GenBank/DDBJ databases">
        <title>Sequencing the genomes of 1000 actinobacteria strains.</title>
        <authorList>
            <person name="Klenk H.-P."/>
        </authorList>
    </citation>
    <scope>NUCLEOTIDE SEQUENCE [LARGE SCALE GENOMIC DNA]</scope>
    <source>
        <strain evidence="9 10">DSM 43911</strain>
    </source>
</reference>
<dbReference type="OrthoDB" id="9815541at2"/>
<sequence length="653" mass="70441">MTTDGLLELASEGDAVRKVQHALARSGLYTGRPDGSFGPLTEAALRAFQTEHRLDPDGVVGPETWDRVLDLLTEPDVAGRVRTLRIEGPRIVDHRVEDLPDDAFSHDRREEKGDDDSKLDPPEKVHPLLLRWSAERSGDEEELLVVTFRDDVELPRFPPLVTDEPRDSDRNRRTLERIRDVVGRITEQRADGYAQLTRELADRHGARVLETFWLIKAALVRVPLRNARSLADREDVSYVEPSVSGEEPPADANPNNDVEDARALVEFDTWFDLAGGWIGLLDTGVRFTHTQFKNPNTLDFLRDCVNGGSDCNTGPALNPNDDFWNHGTHSAGILGGNANLGTAFRGVTKLPVDSWKVYNNQGLVSLAVIRAFQNAVIAGDRTLVAEIQSQSTDQGSISLAADQAFDTGSSVIAANGNFGPAAGSVRAPANAHKAIGVGNVDVQTLAIALDQGVGPAPDGRLKPDIQGPSNTESAGNQTDTALGVFGGTSGATPYAASAAALLRLWLEQVNPAVEPGEVYAWLILCGQKTSSLDNTSGAGRIRMPGTGYAWTGKVDVTHQQVIDIPLVLGGGSTTLDGAVWWPEKHTQTHNDIDLYLVNSGGTVVATSGTTLSVFERVRVNAPIANGTWKLRIRGYNVPAGPQAVYYAAYERTP</sequence>
<gene>
    <name evidence="9" type="ORF">DFJ66_7980</name>
</gene>
<dbReference type="Gene3D" id="1.10.101.10">
    <property type="entry name" value="PGBD-like superfamily/PGBD"/>
    <property type="match status" value="1"/>
</dbReference>
<comment type="caution">
    <text evidence="9">The sequence shown here is derived from an EMBL/GenBank/DDBJ whole genome shotgun (WGS) entry which is preliminary data.</text>
</comment>
<feature type="domain" description="Peptidoglycan binding-like" evidence="8">
    <location>
        <begin position="13"/>
        <end position="67"/>
    </location>
</feature>
<feature type="active site" description="Charge relay system" evidence="5">
    <location>
        <position position="489"/>
    </location>
</feature>
<dbReference type="InterPro" id="IPR002477">
    <property type="entry name" value="Peptidoglycan-bd-like"/>
</dbReference>
<feature type="domain" description="Peptidase S8/S53" evidence="7">
    <location>
        <begin position="277"/>
        <end position="523"/>
    </location>
</feature>
<dbReference type="SUPFAM" id="SSF47090">
    <property type="entry name" value="PGBD-like"/>
    <property type="match status" value="1"/>
</dbReference>
<dbReference type="Proteomes" id="UP000272729">
    <property type="component" value="Unassembled WGS sequence"/>
</dbReference>
<dbReference type="EMBL" id="RBXR01000001">
    <property type="protein sequence ID" value="RKT74615.1"/>
    <property type="molecule type" value="Genomic_DNA"/>
</dbReference>
<evidence type="ECO:0000259" key="7">
    <source>
        <dbReference type="Pfam" id="PF00082"/>
    </source>
</evidence>
<evidence type="ECO:0000256" key="5">
    <source>
        <dbReference type="PROSITE-ProRule" id="PRU01240"/>
    </source>
</evidence>
<dbReference type="PRINTS" id="PR00723">
    <property type="entry name" value="SUBTILISIN"/>
</dbReference>
<keyword evidence="10" id="KW-1185">Reference proteome</keyword>
<comment type="similarity">
    <text evidence="1 5">Belongs to the peptidase S8 family.</text>
</comment>
<accession>A0A495XN34</accession>
<dbReference type="GO" id="GO:0006508">
    <property type="term" value="P:proteolysis"/>
    <property type="evidence" value="ECO:0007669"/>
    <property type="project" value="UniProtKB-KW"/>
</dbReference>
<dbReference type="RefSeq" id="WP_121229526.1">
    <property type="nucleotide sequence ID" value="NZ_JBIUBA010000006.1"/>
</dbReference>
<dbReference type="GO" id="GO:0004252">
    <property type="term" value="F:serine-type endopeptidase activity"/>
    <property type="evidence" value="ECO:0007669"/>
    <property type="project" value="UniProtKB-UniRule"/>
</dbReference>
<evidence type="ECO:0000256" key="2">
    <source>
        <dbReference type="ARBA" id="ARBA00022670"/>
    </source>
</evidence>
<evidence type="ECO:0000256" key="3">
    <source>
        <dbReference type="ARBA" id="ARBA00022801"/>
    </source>
</evidence>
<evidence type="ECO:0000256" key="1">
    <source>
        <dbReference type="ARBA" id="ARBA00011073"/>
    </source>
</evidence>
<proteinExistence type="inferred from homology"/>
<dbReference type="InterPro" id="IPR036852">
    <property type="entry name" value="Peptidase_S8/S53_dom_sf"/>
</dbReference>
<organism evidence="9 10">
    <name type="scientific">Saccharothrix variisporea</name>
    <dbReference type="NCBI Taxonomy" id="543527"/>
    <lineage>
        <taxon>Bacteria</taxon>
        <taxon>Bacillati</taxon>
        <taxon>Actinomycetota</taxon>
        <taxon>Actinomycetes</taxon>
        <taxon>Pseudonocardiales</taxon>
        <taxon>Pseudonocardiaceae</taxon>
        <taxon>Saccharothrix</taxon>
    </lineage>
</organism>
<dbReference type="InterPro" id="IPR000209">
    <property type="entry name" value="Peptidase_S8/S53_dom"/>
</dbReference>
<dbReference type="AlphaFoldDB" id="A0A495XN34"/>
<evidence type="ECO:0000256" key="6">
    <source>
        <dbReference type="SAM" id="MobiDB-lite"/>
    </source>
</evidence>
<keyword evidence="4 5" id="KW-0720">Serine protease</keyword>
<dbReference type="Pfam" id="PF00082">
    <property type="entry name" value="Peptidase_S8"/>
    <property type="match status" value="1"/>
</dbReference>
<dbReference type="SUPFAM" id="SSF49785">
    <property type="entry name" value="Galactose-binding domain-like"/>
    <property type="match status" value="1"/>
</dbReference>
<dbReference type="InterPro" id="IPR008979">
    <property type="entry name" value="Galactose-bd-like_sf"/>
</dbReference>
<dbReference type="InterPro" id="IPR050131">
    <property type="entry name" value="Peptidase_S8_subtilisin-like"/>
</dbReference>